<dbReference type="GO" id="GO:0034718">
    <property type="term" value="C:SMN-Gemin2 complex"/>
    <property type="evidence" value="ECO:0007669"/>
    <property type="project" value="EnsemblMetazoa"/>
</dbReference>
<keyword evidence="2 7" id="KW-0963">Cytoplasm</keyword>
<dbReference type="KEGG" id="dwi:6645610"/>
<dbReference type="OrthoDB" id="428895at2759"/>
<dbReference type="PANTHER" id="PTHR12794:SF0">
    <property type="entry name" value="GEM-ASSOCIATED PROTEIN 2"/>
    <property type="match status" value="1"/>
</dbReference>
<dbReference type="PANTHER" id="PTHR12794">
    <property type="entry name" value="GEMIN2"/>
    <property type="match status" value="1"/>
</dbReference>
<name>B4N4Q7_DROWI</name>
<evidence type="ECO:0000256" key="6">
    <source>
        <dbReference type="ARBA" id="ARBA00047179"/>
    </source>
</evidence>
<evidence type="ECO:0000256" key="4">
    <source>
        <dbReference type="ARBA" id="ARBA00023187"/>
    </source>
</evidence>
<evidence type="ECO:0000256" key="1">
    <source>
        <dbReference type="ARBA" id="ARBA00004496"/>
    </source>
</evidence>
<evidence type="ECO:0000313" key="9">
    <source>
        <dbReference type="Proteomes" id="UP000007798"/>
    </source>
</evidence>
<comment type="function">
    <text evidence="7">The SMN complex catalyzes the assembly of small nuclear ribonucleoproteins (snRNPs), the building blocks of the spliceosome, and thereby plays an important role in the splicing of cellular pre-mRNAs.</text>
</comment>
<comment type="subunit">
    <text evidence="7">Part of the core SMN complex.</text>
</comment>
<reference evidence="8 9" key="1">
    <citation type="journal article" date="2007" name="Nature">
        <title>Evolution of genes and genomes on the Drosophila phylogeny.</title>
        <authorList>
            <consortium name="Drosophila 12 Genomes Consortium"/>
            <person name="Clark A.G."/>
            <person name="Eisen M.B."/>
            <person name="Smith D.R."/>
            <person name="Bergman C.M."/>
            <person name="Oliver B."/>
            <person name="Markow T.A."/>
            <person name="Kaufman T.C."/>
            <person name="Kellis M."/>
            <person name="Gelbart W."/>
            <person name="Iyer V.N."/>
            <person name="Pollard D.A."/>
            <person name="Sackton T.B."/>
            <person name="Larracuente A.M."/>
            <person name="Singh N.D."/>
            <person name="Abad J.P."/>
            <person name="Abt D.N."/>
            <person name="Adryan B."/>
            <person name="Aguade M."/>
            <person name="Akashi H."/>
            <person name="Anderson W.W."/>
            <person name="Aquadro C.F."/>
            <person name="Ardell D.H."/>
            <person name="Arguello R."/>
            <person name="Artieri C.G."/>
            <person name="Barbash D.A."/>
            <person name="Barker D."/>
            <person name="Barsanti P."/>
            <person name="Batterham P."/>
            <person name="Batzoglou S."/>
            <person name="Begun D."/>
            <person name="Bhutkar A."/>
            <person name="Blanco E."/>
            <person name="Bosak S.A."/>
            <person name="Bradley R.K."/>
            <person name="Brand A.D."/>
            <person name="Brent M.R."/>
            <person name="Brooks A.N."/>
            <person name="Brown R.H."/>
            <person name="Butlin R.K."/>
            <person name="Caggese C."/>
            <person name="Calvi B.R."/>
            <person name="Bernardo de Carvalho A."/>
            <person name="Caspi A."/>
            <person name="Castrezana S."/>
            <person name="Celniker S.E."/>
            <person name="Chang J.L."/>
            <person name="Chapple C."/>
            <person name="Chatterji S."/>
            <person name="Chinwalla A."/>
            <person name="Civetta A."/>
            <person name="Clifton S.W."/>
            <person name="Comeron J.M."/>
            <person name="Costello J.C."/>
            <person name="Coyne J.A."/>
            <person name="Daub J."/>
            <person name="David R.G."/>
            <person name="Delcher A.L."/>
            <person name="Delehaunty K."/>
            <person name="Do C.B."/>
            <person name="Ebling H."/>
            <person name="Edwards K."/>
            <person name="Eickbush T."/>
            <person name="Evans J.D."/>
            <person name="Filipski A."/>
            <person name="Findeiss S."/>
            <person name="Freyhult E."/>
            <person name="Fulton L."/>
            <person name="Fulton R."/>
            <person name="Garcia A.C."/>
            <person name="Gardiner A."/>
            <person name="Garfield D.A."/>
            <person name="Garvin B.E."/>
            <person name="Gibson G."/>
            <person name="Gilbert D."/>
            <person name="Gnerre S."/>
            <person name="Godfrey J."/>
            <person name="Good R."/>
            <person name="Gotea V."/>
            <person name="Gravely B."/>
            <person name="Greenberg A.J."/>
            <person name="Griffiths-Jones S."/>
            <person name="Gross S."/>
            <person name="Guigo R."/>
            <person name="Gustafson E.A."/>
            <person name="Haerty W."/>
            <person name="Hahn M.W."/>
            <person name="Halligan D.L."/>
            <person name="Halpern A.L."/>
            <person name="Halter G.M."/>
            <person name="Han M.V."/>
            <person name="Heger A."/>
            <person name="Hillier L."/>
            <person name="Hinrichs A.S."/>
            <person name="Holmes I."/>
            <person name="Hoskins R.A."/>
            <person name="Hubisz M.J."/>
            <person name="Hultmark D."/>
            <person name="Huntley M.A."/>
            <person name="Jaffe D.B."/>
            <person name="Jagadeeshan S."/>
            <person name="Jeck W.R."/>
            <person name="Johnson J."/>
            <person name="Jones C.D."/>
            <person name="Jordan W.C."/>
            <person name="Karpen G.H."/>
            <person name="Kataoka E."/>
            <person name="Keightley P.D."/>
            <person name="Kheradpour P."/>
            <person name="Kirkness E.F."/>
            <person name="Koerich L.B."/>
            <person name="Kristiansen K."/>
            <person name="Kudrna D."/>
            <person name="Kulathinal R.J."/>
            <person name="Kumar S."/>
            <person name="Kwok R."/>
            <person name="Lander E."/>
            <person name="Langley C.H."/>
            <person name="Lapoint R."/>
            <person name="Lazzaro B.P."/>
            <person name="Lee S.J."/>
            <person name="Levesque L."/>
            <person name="Li R."/>
            <person name="Lin C.F."/>
            <person name="Lin M.F."/>
            <person name="Lindblad-Toh K."/>
            <person name="Llopart A."/>
            <person name="Long M."/>
            <person name="Low L."/>
            <person name="Lozovsky E."/>
            <person name="Lu J."/>
            <person name="Luo M."/>
            <person name="Machado C.A."/>
            <person name="Makalowski W."/>
            <person name="Marzo M."/>
            <person name="Matsuda M."/>
            <person name="Matzkin L."/>
            <person name="McAllister B."/>
            <person name="McBride C.S."/>
            <person name="McKernan B."/>
            <person name="McKernan K."/>
            <person name="Mendez-Lago M."/>
            <person name="Minx P."/>
            <person name="Mollenhauer M.U."/>
            <person name="Montooth K."/>
            <person name="Mount S.M."/>
            <person name="Mu X."/>
            <person name="Myers E."/>
            <person name="Negre B."/>
            <person name="Newfeld S."/>
            <person name="Nielsen R."/>
            <person name="Noor M.A."/>
            <person name="O'Grady P."/>
            <person name="Pachter L."/>
            <person name="Papaceit M."/>
            <person name="Parisi M.J."/>
            <person name="Parisi M."/>
            <person name="Parts L."/>
            <person name="Pedersen J.S."/>
            <person name="Pesole G."/>
            <person name="Phillippy A.M."/>
            <person name="Ponting C.P."/>
            <person name="Pop M."/>
            <person name="Porcelli D."/>
            <person name="Powell J.R."/>
            <person name="Prohaska S."/>
            <person name="Pruitt K."/>
            <person name="Puig M."/>
            <person name="Quesneville H."/>
            <person name="Ram K.R."/>
            <person name="Rand D."/>
            <person name="Rasmussen M.D."/>
            <person name="Reed L.K."/>
            <person name="Reenan R."/>
            <person name="Reily A."/>
            <person name="Remington K.A."/>
            <person name="Rieger T.T."/>
            <person name="Ritchie M.G."/>
            <person name="Robin C."/>
            <person name="Rogers Y.H."/>
            <person name="Rohde C."/>
            <person name="Rozas J."/>
            <person name="Rubenfield M.J."/>
            <person name="Ruiz A."/>
            <person name="Russo S."/>
            <person name="Salzberg S.L."/>
            <person name="Sanchez-Gracia A."/>
            <person name="Saranga D.J."/>
            <person name="Sato H."/>
            <person name="Schaeffer S.W."/>
            <person name="Schatz M.C."/>
            <person name="Schlenke T."/>
            <person name="Schwartz R."/>
            <person name="Segarra C."/>
            <person name="Singh R.S."/>
            <person name="Sirot L."/>
            <person name="Sirota M."/>
            <person name="Sisneros N.B."/>
            <person name="Smith C.D."/>
            <person name="Smith T.F."/>
            <person name="Spieth J."/>
            <person name="Stage D.E."/>
            <person name="Stark A."/>
            <person name="Stephan W."/>
            <person name="Strausberg R.L."/>
            <person name="Strempel S."/>
            <person name="Sturgill D."/>
            <person name="Sutton G."/>
            <person name="Sutton G.G."/>
            <person name="Tao W."/>
            <person name="Teichmann S."/>
            <person name="Tobari Y.N."/>
            <person name="Tomimura Y."/>
            <person name="Tsolas J.M."/>
            <person name="Valente V.L."/>
            <person name="Venter E."/>
            <person name="Venter J.C."/>
            <person name="Vicario S."/>
            <person name="Vieira F.G."/>
            <person name="Vilella A.J."/>
            <person name="Villasante A."/>
            <person name="Walenz B."/>
            <person name="Wang J."/>
            <person name="Wasserman M."/>
            <person name="Watts T."/>
            <person name="Wilson D."/>
            <person name="Wilson R.K."/>
            <person name="Wing R.A."/>
            <person name="Wolfner M.F."/>
            <person name="Wong A."/>
            <person name="Wong G.K."/>
            <person name="Wu C.I."/>
            <person name="Wu G."/>
            <person name="Yamamoto D."/>
            <person name="Yang H.P."/>
            <person name="Yang S.P."/>
            <person name="Yorke J.A."/>
            <person name="Yoshida K."/>
            <person name="Zdobnov E."/>
            <person name="Zhang P."/>
            <person name="Zhang Y."/>
            <person name="Zimin A.V."/>
            <person name="Baldwin J."/>
            <person name="Abdouelleil A."/>
            <person name="Abdulkadir J."/>
            <person name="Abebe A."/>
            <person name="Abera B."/>
            <person name="Abreu J."/>
            <person name="Acer S.C."/>
            <person name="Aftuck L."/>
            <person name="Alexander A."/>
            <person name="An P."/>
            <person name="Anderson E."/>
            <person name="Anderson S."/>
            <person name="Arachi H."/>
            <person name="Azer M."/>
            <person name="Bachantsang P."/>
            <person name="Barry A."/>
            <person name="Bayul T."/>
            <person name="Berlin A."/>
            <person name="Bessette D."/>
            <person name="Bloom T."/>
            <person name="Blye J."/>
            <person name="Boguslavskiy L."/>
            <person name="Bonnet C."/>
            <person name="Boukhgalter B."/>
            <person name="Bourzgui I."/>
            <person name="Brown A."/>
            <person name="Cahill P."/>
            <person name="Channer S."/>
            <person name="Cheshatsang Y."/>
            <person name="Chuda L."/>
            <person name="Citroen M."/>
            <person name="Collymore A."/>
            <person name="Cooke P."/>
            <person name="Costello M."/>
            <person name="D'Aco K."/>
            <person name="Daza R."/>
            <person name="De Haan G."/>
            <person name="DeGray S."/>
            <person name="DeMaso C."/>
            <person name="Dhargay N."/>
            <person name="Dooley K."/>
            <person name="Dooley E."/>
            <person name="Doricent M."/>
            <person name="Dorje P."/>
            <person name="Dorjee K."/>
            <person name="Dupes A."/>
            <person name="Elong R."/>
            <person name="Falk J."/>
            <person name="Farina A."/>
            <person name="Faro S."/>
            <person name="Ferguson D."/>
            <person name="Fisher S."/>
            <person name="Foley C.D."/>
            <person name="Franke A."/>
            <person name="Friedrich D."/>
            <person name="Gadbois L."/>
            <person name="Gearin G."/>
            <person name="Gearin C.R."/>
            <person name="Giannoukos G."/>
            <person name="Goode T."/>
            <person name="Graham J."/>
            <person name="Grandbois E."/>
            <person name="Grewal S."/>
            <person name="Gyaltsen K."/>
            <person name="Hafez N."/>
            <person name="Hagos B."/>
            <person name="Hall J."/>
            <person name="Henson C."/>
            <person name="Hollinger A."/>
            <person name="Honan T."/>
            <person name="Huard M.D."/>
            <person name="Hughes L."/>
            <person name="Hurhula B."/>
            <person name="Husby M.E."/>
            <person name="Kamat A."/>
            <person name="Kanga B."/>
            <person name="Kashin S."/>
            <person name="Khazanovich D."/>
            <person name="Kisner P."/>
            <person name="Lance K."/>
            <person name="Lara M."/>
            <person name="Lee W."/>
            <person name="Lennon N."/>
            <person name="Letendre F."/>
            <person name="LeVine R."/>
            <person name="Lipovsky A."/>
            <person name="Liu X."/>
            <person name="Liu J."/>
            <person name="Liu S."/>
            <person name="Lokyitsang T."/>
            <person name="Lokyitsang Y."/>
            <person name="Lubonja R."/>
            <person name="Lui A."/>
            <person name="MacDonald P."/>
            <person name="Magnisalis V."/>
            <person name="Maru K."/>
            <person name="Matthews C."/>
            <person name="McCusker W."/>
            <person name="McDonough S."/>
            <person name="Mehta T."/>
            <person name="Meldrim J."/>
            <person name="Meneus L."/>
            <person name="Mihai O."/>
            <person name="Mihalev A."/>
            <person name="Mihova T."/>
            <person name="Mittelman R."/>
            <person name="Mlenga V."/>
            <person name="Montmayeur A."/>
            <person name="Mulrain L."/>
            <person name="Navidi A."/>
            <person name="Naylor J."/>
            <person name="Negash T."/>
            <person name="Nguyen T."/>
            <person name="Nguyen N."/>
            <person name="Nicol R."/>
            <person name="Norbu C."/>
            <person name="Norbu N."/>
            <person name="Novod N."/>
            <person name="O'Neill B."/>
            <person name="Osman S."/>
            <person name="Markiewicz E."/>
            <person name="Oyono O.L."/>
            <person name="Patti C."/>
            <person name="Phunkhang P."/>
            <person name="Pierre F."/>
            <person name="Priest M."/>
            <person name="Raghuraman S."/>
            <person name="Rege F."/>
            <person name="Reyes R."/>
            <person name="Rise C."/>
            <person name="Rogov P."/>
            <person name="Ross K."/>
            <person name="Ryan E."/>
            <person name="Settipalli S."/>
            <person name="Shea T."/>
            <person name="Sherpa N."/>
            <person name="Shi L."/>
            <person name="Shih D."/>
            <person name="Sparrow T."/>
            <person name="Spaulding J."/>
            <person name="Stalker J."/>
            <person name="Stange-Thomann N."/>
            <person name="Stavropoulos S."/>
            <person name="Stone C."/>
            <person name="Strader C."/>
            <person name="Tesfaye S."/>
            <person name="Thomson T."/>
            <person name="Thoulutsang Y."/>
            <person name="Thoulutsang D."/>
            <person name="Topham K."/>
            <person name="Topping I."/>
            <person name="Tsamla T."/>
            <person name="Vassiliev H."/>
            <person name="Vo A."/>
            <person name="Wangchuk T."/>
            <person name="Wangdi T."/>
            <person name="Weiand M."/>
            <person name="Wilkinson J."/>
            <person name="Wilson A."/>
            <person name="Yadav S."/>
            <person name="Young G."/>
            <person name="Yu Q."/>
            <person name="Zembek L."/>
            <person name="Zhong D."/>
            <person name="Zimmer A."/>
            <person name="Zwirko Z."/>
            <person name="Jaffe D.B."/>
            <person name="Alvarez P."/>
            <person name="Brockman W."/>
            <person name="Butler J."/>
            <person name="Chin C."/>
            <person name="Gnerre S."/>
            <person name="Grabherr M."/>
            <person name="Kleber M."/>
            <person name="Mauceli E."/>
            <person name="MacCallum I."/>
        </authorList>
    </citation>
    <scope>NUCLEOTIDE SEQUENCE [LARGE SCALE GENOMIC DNA]</scope>
    <source>
        <strain evidence="9">Tucson 14030-0811.24</strain>
    </source>
</reference>
<evidence type="ECO:0000313" key="8">
    <source>
        <dbReference type="EMBL" id="EDW79131.1"/>
    </source>
</evidence>
<dbReference type="STRING" id="7260.B4N4Q7"/>
<dbReference type="GO" id="GO:0000387">
    <property type="term" value="P:spliceosomal snRNP assembly"/>
    <property type="evidence" value="ECO:0007669"/>
    <property type="project" value="UniProtKB-UniRule"/>
</dbReference>
<dbReference type="Gene3D" id="1.20.58.1070">
    <property type="match status" value="1"/>
</dbReference>
<dbReference type="SMR" id="B4N4Q7"/>
<organism evidence="8 9">
    <name type="scientific">Drosophila willistoni</name>
    <name type="common">Fruit fly</name>
    <dbReference type="NCBI Taxonomy" id="7260"/>
    <lineage>
        <taxon>Eukaryota</taxon>
        <taxon>Metazoa</taxon>
        <taxon>Ecdysozoa</taxon>
        <taxon>Arthropoda</taxon>
        <taxon>Hexapoda</taxon>
        <taxon>Insecta</taxon>
        <taxon>Pterygota</taxon>
        <taxon>Neoptera</taxon>
        <taxon>Endopterygota</taxon>
        <taxon>Diptera</taxon>
        <taxon>Brachycera</taxon>
        <taxon>Muscomorpha</taxon>
        <taxon>Ephydroidea</taxon>
        <taxon>Drosophilidae</taxon>
        <taxon>Drosophila</taxon>
        <taxon>Sophophora</taxon>
    </lineage>
</organism>
<dbReference type="GO" id="GO:0034730">
    <property type="term" value="C:SmD-containing SMN-Sm protein complex"/>
    <property type="evidence" value="ECO:0007669"/>
    <property type="project" value="EnsemblMetazoa"/>
</dbReference>
<dbReference type="GO" id="GO:0032797">
    <property type="term" value="C:SMN complex"/>
    <property type="evidence" value="ECO:0007669"/>
    <property type="project" value="UniProtKB-UniRule"/>
</dbReference>
<dbReference type="EMBL" id="CH964095">
    <property type="protein sequence ID" value="EDW79131.1"/>
    <property type="molecule type" value="Genomic_DNA"/>
</dbReference>
<comment type="similarity">
    <text evidence="5 7">Belongs to the gemin-2 family.</text>
</comment>
<dbReference type="GO" id="GO:0071254">
    <property type="term" value="C:cytoplasmic U snRNP body"/>
    <property type="evidence" value="ECO:0007669"/>
    <property type="project" value="EnsemblMetazoa"/>
</dbReference>
<evidence type="ECO:0000256" key="3">
    <source>
        <dbReference type="ARBA" id="ARBA00022664"/>
    </source>
</evidence>
<dbReference type="Proteomes" id="UP000007798">
    <property type="component" value="Unassembled WGS sequence"/>
</dbReference>
<evidence type="ECO:0000256" key="7">
    <source>
        <dbReference type="PIRNR" id="PIRNR038038"/>
    </source>
</evidence>
<dbReference type="PhylomeDB" id="B4N4Q7"/>
<dbReference type="InterPro" id="IPR017364">
    <property type="entry name" value="GEMIN2"/>
</dbReference>
<comment type="subcellular location">
    <subcellularLocation>
        <location evidence="1">Cytoplasm</location>
    </subcellularLocation>
</comment>
<accession>B4N4Q7</accession>
<dbReference type="eggNOG" id="ENOG502QPK4">
    <property type="taxonomic scope" value="Eukaryota"/>
</dbReference>
<sequence length="268" mass="30859">MQNKEKEEERFQLQALEICEPDASFDPTKPPETGEEYLTHMLYERKRCPAVVTRKCQVKTTTANGNQHTNHSLPMLENLPLCGHRLLLPTPEWQDAQVASFQAARSRVLTLRRELSAQNYDQSVEPPLTTESEKWQEFCKQQQPLLSTLLRLSQTDLEHLLEMYATWLPQSEADVANGNGNSNRSIDLRRDVWLAHWLYGTLVCLHLPLEPYVFSTLRCIARSCIQLRNQLTGEQVDRAAPYNLIITLIVHVFAQTDLKAYLLETTKD</sequence>
<dbReference type="InParanoid" id="B4N4Q7"/>
<dbReference type="HOGENOM" id="CLU_053222_0_0_1"/>
<keyword evidence="9" id="KW-1185">Reference proteome</keyword>
<keyword evidence="3 7" id="KW-0507">mRNA processing</keyword>
<evidence type="ECO:0000256" key="2">
    <source>
        <dbReference type="ARBA" id="ARBA00022490"/>
    </source>
</evidence>
<evidence type="ECO:0000256" key="5">
    <source>
        <dbReference type="ARBA" id="ARBA00025758"/>
    </source>
</evidence>
<dbReference type="InterPro" id="IPR035426">
    <property type="entry name" value="Gemin2/Brr1"/>
</dbReference>
<keyword evidence="4 7" id="KW-0508">mRNA splicing</keyword>
<dbReference type="OMA" id="AHSLIWQ"/>
<dbReference type="PIRSF" id="PIRSF038038">
    <property type="entry name" value="SMN_Gemin2"/>
    <property type="match status" value="1"/>
</dbReference>
<dbReference type="FunCoup" id="B4N4Q7">
    <property type="interactions" value="1242"/>
</dbReference>
<protein>
    <recommendedName>
        <fullName evidence="6 7">Gem-associated protein 2</fullName>
    </recommendedName>
</protein>
<proteinExistence type="inferred from homology"/>
<dbReference type="Pfam" id="PF04938">
    <property type="entry name" value="SIP1"/>
    <property type="match status" value="1"/>
</dbReference>
<dbReference type="AlphaFoldDB" id="B4N4Q7"/>
<dbReference type="GO" id="GO:0005681">
    <property type="term" value="C:spliceosomal complex"/>
    <property type="evidence" value="ECO:0007669"/>
    <property type="project" value="UniProtKB-UniRule"/>
</dbReference>
<dbReference type="GO" id="GO:0000245">
    <property type="term" value="P:spliceosomal complex assembly"/>
    <property type="evidence" value="ECO:0007669"/>
    <property type="project" value="UniProtKB-UniRule"/>
</dbReference>
<gene>
    <name evidence="8" type="primary">Dwil\GK12484</name>
    <name evidence="8" type="ORF">Dwil_GK12484</name>
</gene>
<dbReference type="GO" id="GO:0007629">
    <property type="term" value="P:flight behavior"/>
    <property type="evidence" value="ECO:0007669"/>
    <property type="project" value="EnsemblMetazoa"/>
</dbReference>